<accession>A0AAD8E526</accession>
<dbReference type="GO" id="GO:0005769">
    <property type="term" value="C:early endosome"/>
    <property type="evidence" value="ECO:0007669"/>
    <property type="project" value="TreeGrafter"/>
</dbReference>
<evidence type="ECO:0000256" key="1">
    <source>
        <dbReference type="ARBA" id="ARBA00022468"/>
    </source>
</evidence>
<feature type="domain" description="Rab-GAP TBC" evidence="3">
    <location>
        <begin position="383"/>
        <end position="592"/>
    </location>
</feature>
<dbReference type="PROSITE" id="PS50086">
    <property type="entry name" value="TBC_RABGAP"/>
    <property type="match status" value="1"/>
</dbReference>
<dbReference type="InterPro" id="IPR000195">
    <property type="entry name" value="Rab-GAP-TBC_dom"/>
</dbReference>
<dbReference type="PROSITE" id="PS50835">
    <property type="entry name" value="IG_LIKE"/>
    <property type="match status" value="1"/>
</dbReference>
<evidence type="ECO:0000256" key="2">
    <source>
        <dbReference type="SAM" id="MobiDB-lite"/>
    </source>
</evidence>
<evidence type="ECO:0000259" key="4">
    <source>
        <dbReference type="PROSITE" id="PS50835"/>
    </source>
</evidence>
<evidence type="ECO:0000259" key="3">
    <source>
        <dbReference type="PROSITE" id="PS50086"/>
    </source>
</evidence>
<sequence length="696" mass="79857">MPLPNILKRASSYILGVQTGTASPPPFTDGEVIFCKNNVCVHPPTLLRQTCDIVHHPGYLTITCSQHGDTRNQRPTLQLSWIPNTTLRRNPWTIEKPTYPPRIEEQKNLPAGDNDHSEKHLVLSYHRQNSADSSSSTCSNVTTHHSRSSYTPCLSSPLEQRPQLLECETTLDDQDSSLGDVPETDSDQSNDTVVSPVISIEESQDDDTATICVGVSGDFVPPWMSSPELLALQHNLTFPESATASPIVRRTHRCRRFSVDLISMRSLRLFFNDSACTCGQLVVASRESQYKILHFHHGGLDRLASVLQEWNFLLHSPQPTATDQIQLPYRHFMVCRPEVSQEELHPEEGLVPPVDQEAWLSLLNEDGQLEDDLTLRKGIFFGGLEPSMRRTVWPFLLHCFTFQSTYEEREQILEIRHQEYQEITRRRLELNPEQQQQFWRNIQCIVEKDVVRTDRGNPYFAGEDNPNIDIMKNILLNYAVYNPGFGYTQGMSDLLAPVLAEIHVESDAFWCFVGLMQKAIFVCTPTDNDMDRNLSYLRELIRVMVPEFYTHLQKHADAMELLFCHRWILLCFKREFRECEALRMWEACWANYLTDYFHLFLCLAIISIYSDDVIAQDLRTDEMLLHFSSLAMFMDGELILRKARGLLHQFRQMPRIPCTLSGLCQLCGPGMWDSTHAPVVECTSQHTEGEVCPYLT</sequence>
<dbReference type="Proteomes" id="UP001233999">
    <property type="component" value="Unassembled WGS sequence"/>
</dbReference>
<reference evidence="5" key="1">
    <citation type="journal article" date="2023" name="IScience">
        <title>Live-bearing cockroach genome reveals convergent evolutionary mechanisms linked to viviparity in insects and beyond.</title>
        <authorList>
            <person name="Fouks B."/>
            <person name="Harrison M.C."/>
            <person name="Mikhailova A.A."/>
            <person name="Marchal E."/>
            <person name="English S."/>
            <person name="Carruthers M."/>
            <person name="Jennings E.C."/>
            <person name="Chiamaka E.L."/>
            <person name="Frigard R.A."/>
            <person name="Pippel M."/>
            <person name="Attardo G.M."/>
            <person name="Benoit J.B."/>
            <person name="Bornberg-Bauer E."/>
            <person name="Tobe S.S."/>
        </authorList>
    </citation>
    <scope>NUCLEOTIDE SEQUENCE</scope>
    <source>
        <strain evidence="5">Stay&amp;Tobe</strain>
    </source>
</reference>
<evidence type="ECO:0000313" key="5">
    <source>
        <dbReference type="EMBL" id="KAJ9577600.1"/>
    </source>
</evidence>
<evidence type="ECO:0000313" key="6">
    <source>
        <dbReference type="Proteomes" id="UP001233999"/>
    </source>
</evidence>
<organism evidence="5 6">
    <name type="scientific">Diploptera punctata</name>
    <name type="common">Pacific beetle cockroach</name>
    <dbReference type="NCBI Taxonomy" id="6984"/>
    <lineage>
        <taxon>Eukaryota</taxon>
        <taxon>Metazoa</taxon>
        <taxon>Ecdysozoa</taxon>
        <taxon>Arthropoda</taxon>
        <taxon>Hexapoda</taxon>
        <taxon>Insecta</taxon>
        <taxon>Pterygota</taxon>
        <taxon>Neoptera</taxon>
        <taxon>Polyneoptera</taxon>
        <taxon>Dictyoptera</taxon>
        <taxon>Blattodea</taxon>
        <taxon>Blaberoidea</taxon>
        <taxon>Blaberidae</taxon>
        <taxon>Diplopterinae</taxon>
        <taxon>Diploptera</taxon>
    </lineage>
</organism>
<reference evidence="5" key="2">
    <citation type="submission" date="2023-05" db="EMBL/GenBank/DDBJ databases">
        <authorList>
            <person name="Fouks B."/>
        </authorList>
    </citation>
    <scope>NUCLEOTIDE SEQUENCE</scope>
    <source>
        <strain evidence="5">Stay&amp;Tobe</strain>
        <tissue evidence="5">Testes</tissue>
    </source>
</reference>
<dbReference type="EMBL" id="JASPKZ010009352">
    <property type="protein sequence ID" value="KAJ9577600.1"/>
    <property type="molecule type" value="Genomic_DNA"/>
</dbReference>
<dbReference type="SUPFAM" id="SSF47923">
    <property type="entry name" value="Ypt/Rab-GAP domain of gyp1p"/>
    <property type="match status" value="2"/>
</dbReference>
<dbReference type="Gene3D" id="1.10.472.80">
    <property type="entry name" value="Ypt/Rab-GAP domain of gyp1p, domain 3"/>
    <property type="match status" value="1"/>
</dbReference>
<proteinExistence type="predicted"/>
<keyword evidence="1" id="KW-0343">GTPase activation</keyword>
<feature type="non-terminal residue" evidence="5">
    <location>
        <position position="1"/>
    </location>
</feature>
<feature type="region of interest" description="Disordered" evidence="2">
    <location>
        <begin position="173"/>
        <end position="192"/>
    </location>
</feature>
<dbReference type="GO" id="GO:0005096">
    <property type="term" value="F:GTPase activator activity"/>
    <property type="evidence" value="ECO:0007669"/>
    <property type="project" value="UniProtKB-KW"/>
</dbReference>
<dbReference type="PANTHER" id="PTHR22957">
    <property type="entry name" value="TBC1 DOMAIN FAMILY MEMBER GTPASE-ACTIVATING PROTEIN"/>
    <property type="match status" value="1"/>
</dbReference>
<dbReference type="SMART" id="SM00164">
    <property type="entry name" value="TBC"/>
    <property type="match status" value="1"/>
</dbReference>
<dbReference type="Gene3D" id="1.10.8.270">
    <property type="entry name" value="putative rabgap domain of human tbc1 domain family member 14 like domains"/>
    <property type="match status" value="1"/>
</dbReference>
<dbReference type="AlphaFoldDB" id="A0AAD8E526"/>
<keyword evidence="6" id="KW-1185">Reference proteome</keyword>
<feature type="compositionally biased region" description="Low complexity" evidence="2">
    <location>
        <begin position="130"/>
        <end position="143"/>
    </location>
</feature>
<dbReference type="InterPro" id="IPR035969">
    <property type="entry name" value="Rab-GAP_TBC_sf"/>
</dbReference>
<dbReference type="InterPro" id="IPR007110">
    <property type="entry name" value="Ig-like_dom"/>
</dbReference>
<dbReference type="Pfam" id="PF00566">
    <property type="entry name" value="RabGAP-TBC"/>
    <property type="match status" value="1"/>
</dbReference>
<gene>
    <name evidence="5" type="ORF">L9F63_005787</name>
</gene>
<comment type="caution">
    <text evidence="5">The sequence shown here is derived from an EMBL/GenBank/DDBJ whole genome shotgun (WGS) entry which is preliminary data.</text>
</comment>
<dbReference type="FunFam" id="1.10.8.270:FF:000017">
    <property type="entry name" value="TBC1 domain family member 16"/>
    <property type="match status" value="1"/>
</dbReference>
<protein>
    <recommendedName>
        <fullName evidence="7">TBC1 domain family member 16</fullName>
    </recommendedName>
</protein>
<dbReference type="FunFam" id="1.10.472.80:FF:000020">
    <property type="entry name" value="TBC1 domain family, member 16"/>
    <property type="match status" value="1"/>
</dbReference>
<dbReference type="PANTHER" id="PTHR22957:SF547">
    <property type="entry name" value="TBC1 DOMAIN FAMILY MEMBER 16"/>
    <property type="match status" value="1"/>
</dbReference>
<evidence type="ECO:0008006" key="7">
    <source>
        <dbReference type="Google" id="ProtNLM"/>
    </source>
</evidence>
<feature type="domain" description="Ig-like" evidence="4">
    <location>
        <begin position="44"/>
        <end position="155"/>
    </location>
</feature>
<feature type="region of interest" description="Disordered" evidence="2">
    <location>
        <begin position="128"/>
        <end position="156"/>
    </location>
</feature>
<name>A0AAD8E526_DIPPU</name>